<dbReference type="AlphaFoldDB" id="A0A1F6TV68"/>
<protein>
    <recommendedName>
        <fullName evidence="3">Antitoxin</fullName>
    </recommendedName>
</protein>
<name>A0A1F6TV68_9PROT</name>
<evidence type="ECO:0000313" key="1">
    <source>
        <dbReference type="EMBL" id="OGI49011.1"/>
    </source>
</evidence>
<dbReference type="EMBL" id="MFSU01000012">
    <property type="protein sequence ID" value="OGI49011.1"/>
    <property type="molecule type" value="Genomic_DNA"/>
</dbReference>
<sequence>MRTTLDIQDKLMRLVKKRAVETGQTVTGVVERALRESLMRERGAKAKHFALRWVTVRGRVQPGVDLTDRDALYERMEGRS</sequence>
<proteinExistence type="predicted"/>
<dbReference type="InterPro" id="IPR011660">
    <property type="entry name" value="VapB-like"/>
</dbReference>
<evidence type="ECO:0008006" key="3">
    <source>
        <dbReference type="Google" id="ProtNLM"/>
    </source>
</evidence>
<comment type="caution">
    <text evidence="1">The sequence shown here is derived from an EMBL/GenBank/DDBJ whole genome shotgun (WGS) entry which is preliminary data.</text>
</comment>
<evidence type="ECO:0000313" key="2">
    <source>
        <dbReference type="Proteomes" id="UP000178885"/>
    </source>
</evidence>
<accession>A0A1F6TV68</accession>
<dbReference type="Pfam" id="PF07704">
    <property type="entry name" value="PSK_trans_fac"/>
    <property type="match status" value="1"/>
</dbReference>
<gene>
    <name evidence="1" type="ORF">A2151_05655</name>
</gene>
<dbReference type="Proteomes" id="UP000178885">
    <property type="component" value="Unassembled WGS sequence"/>
</dbReference>
<dbReference type="STRING" id="1817760.A2151_05655"/>
<reference evidence="1 2" key="1">
    <citation type="journal article" date="2016" name="Nat. Commun.">
        <title>Thousands of microbial genomes shed light on interconnected biogeochemical processes in an aquifer system.</title>
        <authorList>
            <person name="Anantharaman K."/>
            <person name="Brown C.T."/>
            <person name="Hug L.A."/>
            <person name="Sharon I."/>
            <person name="Castelle C.J."/>
            <person name="Probst A.J."/>
            <person name="Thomas B.C."/>
            <person name="Singh A."/>
            <person name="Wilkins M.J."/>
            <person name="Karaoz U."/>
            <person name="Brodie E.L."/>
            <person name="Williams K.H."/>
            <person name="Hubbard S.S."/>
            <person name="Banfield J.F."/>
        </authorList>
    </citation>
    <scope>NUCLEOTIDE SEQUENCE [LARGE SCALE GENOMIC DNA]</scope>
</reference>
<organism evidence="1 2">
    <name type="scientific">Candidatus Muproteobacteria bacterium RBG_16_65_34</name>
    <dbReference type="NCBI Taxonomy" id="1817760"/>
    <lineage>
        <taxon>Bacteria</taxon>
        <taxon>Pseudomonadati</taxon>
        <taxon>Pseudomonadota</taxon>
        <taxon>Candidatus Muproteobacteria</taxon>
    </lineage>
</organism>